<evidence type="ECO:0000313" key="4">
    <source>
        <dbReference type="Proteomes" id="UP001165297"/>
    </source>
</evidence>
<feature type="domain" description="PH" evidence="2">
    <location>
        <begin position="161"/>
        <end position="266"/>
    </location>
</feature>
<reference evidence="3" key="1">
    <citation type="submission" date="2021-10" db="EMBL/GenBank/DDBJ databases">
        <authorList>
            <person name="Dean J.D."/>
            <person name="Kim M.K."/>
            <person name="Newey C.N."/>
            <person name="Stoker T.S."/>
            <person name="Thompson D.W."/>
            <person name="Grose J.H."/>
        </authorList>
    </citation>
    <scope>NUCLEOTIDE SEQUENCE</scope>
    <source>
        <strain evidence="3">BT635</strain>
    </source>
</reference>
<evidence type="ECO:0000313" key="3">
    <source>
        <dbReference type="EMBL" id="MCB2379630.1"/>
    </source>
</evidence>
<comment type="caution">
    <text evidence="3">The sequence shown here is derived from an EMBL/GenBank/DDBJ whole genome shotgun (WGS) entry which is preliminary data.</text>
</comment>
<dbReference type="Pfam" id="PF26566">
    <property type="entry name" value="PH_40"/>
    <property type="match status" value="1"/>
</dbReference>
<dbReference type="EMBL" id="JAJADQ010000011">
    <property type="protein sequence ID" value="MCB2379630.1"/>
    <property type="molecule type" value="Genomic_DNA"/>
</dbReference>
<sequence>MDVIWGWQHVDFYPDERREQGPITEAAALVAYADFPWTEQLTQLTARYRAGLTSVRPGIWFRRGPETLTLTATDEWAVLAEYQVGKQAYFYQLSLSWWAHNLDPEDLIQMLFAGTLSQWPGWQHPDPYLDRATAAAPAPVRFASQSRPAWQWWWKPVGVEALLILGFLFTQLPWSALLLGGLLALVTVVPEAWLAWQYARVSRGQQVEIDPVRRWLRVQDQWGVLEFGREQVRECVVVQSVPGRFSRQQYSYVTFVLKNQQVCVIPRETGPPTEIAELLGVHYRLEKTGFASIGHRRLSARELTVAQRKHQQRIAEFRERFAAYSAAQLEEVVQNSQSYASHAVAAAEELLQSRTITNR</sequence>
<dbReference type="Proteomes" id="UP001165297">
    <property type="component" value="Unassembled WGS sequence"/>
</dbReference>
<keyword evidence="1" id="KW-1133">Transmembrane helix</keyword>
<proteinExistence type="predicted"/>
<dbReference type="RefSeq" id="WP_226188787.1">
    <property type="nucleotide sequence ID" value="NZ_JAJADQ010000011.1"/>
</dbReference>
<evidence type="ECO:0000259" key="2">
    <source>
        <dbReference type="Pfam" id="PF26566"/>
    </source>
</evidence>
<evidence type="ECO:0000256" key="1">
    <source>
        <dbReference type="SAM" id="Phobius"/>
    </source>
</evidence>
<accession>A0ABS8AGQ7</accession>
<feature type="transmembrane region" description="Helical" evidence="1">
    <location>
        <begin position="176"/>
        <end position="196"/>
    </location>
</feature>
<name>A0ABS8AGQ7_9BACT</name>
<keyword evidence="1" id="KW-0472">Membrane</keyword>
<keyword evidence="4" id="KW-1185">Reference proteome</keyword>
<dbReference type="InterPro" id="IPR058916">
    <property type="entry name" value="PH_40"/>
</dbReference>
<keyword evidence="1" id="KW-0812">Transmembrane</keyword>
<gene>
    <name evidence="3" type="ORF">LGH70_18685</name>
</gene>
<organism evidence="3 4">
    <name type="scientific">Hymenobacter nitidus</name>
    <dbReference type="NCBI Taxonomy" id="2880929"/>
    <lineage>
        <taxon>Bacteria</taxon>
        <taxon>Pseudomonadati</taxon>
        <taxon>Bacteroidota</taxon>
        <taxon>Cytophagia</taxon>
        <taxon>Cytophagales</taxon>
        <taxon>Hymenobacteraceae</taxon>
        <taxon>Hymenobacter</taxon>
    </lineage>
</organism>
<protein>
    <recommendedName>
        <fullName evidence="2">PH domain-containing protein</fullName>
    </recommendedName>
</protein>